<accession>A0A4W3HYY6</accession>
<reference evidence="2" key="3">
    <citation type="journal article" date="2014" name="Nature">
        <title>Elephant shark genome provides unique insights into gnathostome evolution.</title>
        <authorList>
            <consortium name="International Elephant Shark Genome Sequencing Consortium"/>
            <person name="Venkatesh B."/>
            <person name="Lee A.P."/>
            <person name="Ravi V."/>
            <person name="Maurya A.K."/>
            <person name="Lian M.M."/>
            <person name="Swann J.B."/>
            <person name="Ohta Y."/>
            <person name="Flajnik M.F."/>
            <person name="Sutoh Y."/>
            <person name="Kasahara M."/>
            <person name="Hoon S."/>
            <person name="Gangu V."/>
            <person name="Roy S.W."/>
            <person name="Irimia M."/>
            <person name="Korzh V."/>
            <person name="Kondrychyn I."/>
            <person name="Lim Z.W."/>
            <person name="Tay B.H."/>
            <person name="Tohari S."/>
            <person name="Kong K.W."/>
            <person name="Ho S."/>
            <person name="Lorente-Galdos B."/>
            <person name="Quilez J."/>
            <person name="Marques-Bonet T."/>
            <person name="Raney B.J."/>
            <person name="Ingham P.W."/>
            <person name="Tay A."/>
            <person name="Hillier L.W."/>
            <person name="Minx P."/>
            <person name="Boehm T."/>
            <person name="Wilson R.K."/>
            <person name="Brenner S."/>
            <person name="Warren W.C."/>
        </authorList>
    </citation>
    <scope>NUCLEOTIDE SEQUENCE [LARGE SCALE GENOMIC DNA]</scope>
</reference>
<name>A0A4W3HYY6_CALMI</name>
<sequence>MHSCLVAYNYHIGADFPWGHFNLVVEYDYVENSCWTKLCKQQNINHMTFKTILPKAPETEDSLLMKSESLLLELQIPYTFLMSESLLNTPAMLQLLESRYNITLLERNSNPTLHLFGGTDHYAIITVDECTAIIMQDIEELATTERASDAIILRLTTLALQYSCVWLIFYPKQDLNSQ</sequence>
<dbReference type="GO" id="GO:0000794">
    <property type="term" value="C:condensed nuclear chromosome"/>
    <property type="evidence" value="ECO:0007669"/>
    <property type="project" value="InterPro"/>
</dbReference>
<dbReference type="GO" id="GO:0016887">
    <property type="term" value="F:ATP hydrolysis activity"/>
    <property type="evidence" value="ECO:0007669"/>
    <property type="project" value="InterPro"/>
</dbReference>
<reference evidence="2" key="2">
    <citation type="journal article" date="2007" name="PLoS Biol.">
        <title>Survey sequencing and comparative analysis of the elephant shark (Callorhinchus milii) genome.</title>
        <authorList>
            <person name="Venkatesh B."/>
            <person name="Kirkness E.F."/>
            <person name="Loh Y.H."/>
            <person name="Halpern A.L."/>
            <person name="Lee A.P."/>
            <person name="Johnson J."/>
            <person name="Dandona N."/>
            <person name="Viswanathan L.D."/>
            <person name="Tay A."/>
            <person name="Venter J.C."/>
            <person name="Strausberg R.L."/>
            <person name="Brenner S."/>
        </authorList>
    </citation>
    <scope>NUCLEOTIDE SEQUENCE [LARGE SCALE GENOMIC DNA]</scope>
</reference>
<evidence type="ECO:0000313" key="1">
    <source>
        <dbReference type="Ensembl" id="ENSCMIP00000021606.1"/>
    </source>
</evidence>
<proteinExistence type="predicted"/>
<reference evidence="1" key="5">
    <citation type="submission" date="2025-09" db="UniProtKB">
        <authorList>
            <consortium name="Ensembl"/>
        </authorList>
    </citation>
    <scope>IDENTIFICATION</scope>
</reference>
<reference evidence="2" key="1">
    <citation type="journal article" date="2006" name="Science">
        <title>Ancient noncoding elements conserved in the human genome.</title>
        <authorList>
            <person name="Venkatesh B."/>
            <person name="Kirkness E.F."/>
            <person name="Loh Y.H."/>
            <person name="Halpern A.L."/>
            <person name="Lee A.P."/>
            <person name="Johnson J."/>
            <person name="Dandona N."/>
            <person name="Viswanathan L.D."/>
            <person name="Tay A."/>
            <person name="Venter J.C."/>
            <person name="Strausberg R.L."/>
            <person name="Brenner S."/>
        </authorList>
    </citation>
    <scope>NUCLEOTIDE SEQUENCE [LARGE SCALE GENOMIC DNA]</scope>
</reference>
<dbReference type="InParanoid" id="A0A4W3HYY6"/>
<dbReference type="OMA" id="IPYTFLM"/>
<dbReference type="PANTHER" id="PTHR35668">
    <property type="entry name" value="PROTEIN SHORTAGE IN CHIASMATA 1 ORTHOLOG"/>
    <property type="match status" value="1"/>
</dbReference>
<keyword evidence="2" id="KW-1185">Reference proteome</keyword>
<dbReference type="GO" id="GO:0003697">
    <property type="term" value="F:single-stranded DNA binding"/>
    <property type="evidence" value="ECO:0007669"/>
    <property type="project" value="TreeGrafter"/>
</dbReference>
<protein>
    <submittedName>
        <fullName evidence="1">Uncharacterized protein</fullName>
    </submittedName>
</protein>
<dbReference type="Pfam" id="PF17825">
    <property type="entry name" value="DUF5587"/>
    <property type="match status" value="1"/>
</dbReference>
<dbReference type="PANTHER" id="PTHR35668:SF1">
    <property type="entry name" value="PROTEIN SHORTAGE IN CHIASMATA 1 ORTHOLOG"/>
    <property type="match status" value="1"/>
</dbReference>
<organism evidence="1 2">
    <name type="scientific">Callorhinchus milii</name>
    <name type="common">Ghost shark</name>
    <dbReference type="NCBI Taxonomy" id="7868"/>
    <lineage>
        <taxon>Eukaryota</taxon>
        <taxon>Metazoa</taxon>
        <taxon>Chordata</taxon>
        <taxon>Craniata</taxon>
        <taxon>Vertebrata</taxon>
        <taxon>Chondrichthyes</taxon>
        <taxon>Holocephali</taxon>
        <taxon>Chimaeriformes</taxon>
        <taxon>Callorhinchidae</taxon>
        <taxon>Callorhinchus</taxon>
    </lineage>
</organism>
<dbReference type="Ensembl" id="ENSCMIT00000021991.1">
    <property type="protein sequence ID" value="ENSCMIP00000021606.1"/>
    <property type="gene ID" value="ENSCMIG00000009830.1"/>
</dbReference>
<dbReference type="Proteomes" id="UP000314986">
    <property type="component" value="Unassembled WGS sequence"/>
</dbReference>
<evidence type="ECO:0000313" key="2">
    <source>
        <dbReference type="Proteomes" id="UP000314986"/>
    </source>
</evidence>
<reference evidence="1" key="4">
    <citation type="submission" date="2025-08" db="UniProtKB">
        <authorList>
            <consortium name="Ensembl"/>
        </authorList>
    </citation>
    <scope>IDENTIFICATION</scope>
</reference>
<dbReference type="GO" id="GO:0000712">
    <property type="term" value="P:resolution of meiotic recombination intermediates"/>
    <property type="evidence" value="ECO:0007669"/>
    <property type="project" value="InterPro"/>
</dbReference>
<dbReference type="AlphaFoldDB" id="A0A4W3HYY6"/>
<dbReference type="InterPro" id="IPR039991">
    <property type="entry name" value="SHOC1"/>
</dbReference>
<dbReference type="GeneTree" id="ENSGT00940000169387"/>